<dbReference type="Gramene" id="mRNA:HanXRQr2_Chr13g0619291">
    <property type="protein sequence ID" value="mRNA:HanXRQr2_Chr13g0619291"/>
    <property type="gene ID" value="HanXRQr2_Chr13g0619291"/>
</dbReference>
<accession>A0A9K3HE91</accession>
<dbReference type="Proteomes" id="UP000215914">
    <property type="component" value="Unassembled WGS sequence"/>
</dbReference>
<gene>
    <name evidence="1" type="ORF">HanXRQr2_Chr13g0619291</name>
</gene>
<keyword evidence="2" id="KW-1185">Reference proteome</keyword>
<dbReference type="EMBL" id="MNCJ02000328">
    <property type="protein sequence ID" value="KAF5776081.1"/>
    <property type="molecule type" value="Genomic_DNA"/>
</dbReference>
<sequence length="66" mass="7669">MSSTTKRKEIDLMKLMMNNFKVETIDDSVNEFFVYMNGPPNSKFSKPSTSFLCLTDYVLDFCLELL</sequence>
<reference evidence="1" key="2">
    <citation type="submission" date="2020-06" db="EMBL/GenBank/DDBJ databases">
        <title>Helianthus annuus Genome sequencing and assembly Release 2.</title>
        <authorList>
            <person name="Gouzy J."/>
            <person name="Langlade N."/>
            <person name="Munos S."/>
        </authorList>
    </citation>
    <scope>NUCLEOTIDE SEQUENCE</scope>
    <source>
        <tissue evidence="1">Leaves</tissue>
    </source>
</reference>
<proteinExistence type="predicted"/>
<name>A0A9K3HE91_HELAN</name>
<reference evidence="1" key="1">
    <citation type="journal article" date="2017" name="Nature">
        <title>The sunflower genome provides insights into oil metabolism, flowering and Asterid evolution.</title>
        <authorList>
            <person name="Badouin H."/>
            <person name="Gouzy J."/>
            <person name="Grassa C.J."/>
            <person name="Murat F."/>
            <person name="Staton S.E."/>
            <person name="Cottret L."/>
            <person name="Lelandais-Briere C."/>
            <person name="Owens G.L."/>
            <person name="Carrere S."/>
            <person name="Mayjonade B."/>
            <person name="Legrand L."/>
            <person name="Gill N."/>
            <person name="Kane N.C."/>
            <person name="Bowers J.E."/>
            <person name="Hubner S."/>
            <person name="Bellec A."/>
            <person name="Berard A."/>
            <person name="Berges H."/>
            <person name="Blanchet N."/>
            <person name="Boniface M.C."/>
            <person name="Brunel D."/>
            <person name="Catrice O."/>
            <person name="Chaidir N."/>
            <person name="Claudel C."/>
            <person name="Donnadieu C."/>
            <person name="Faraut T."/>
            <person name="Fievet G."/>
            <person name="Helmstetter N."/>
            <person name="King M."/>
            <person name="Knapp S.J."/>
            <person name="Lai Z."/>
            <person name="Le Paslier M.C."/>
            <person name="Lippi Y."/>
            <person name="Lorenzon L."/>
            <person name="Mandel J.R."/>
            <person name="Marage G."/>
            <person name="Marchand G."/>
            <person name="Marquand E."/>
            <person name="Bret-Mestries E."/>
            <person name="Morien E."/>
            <person name="Nambeesan S."/>
            <person name="Nguyen T."/>
            <person name="Pegot-Espagnet P."/>
            <person name="Pouilly N."/>
            <person name="Raftis F."/>
            <person name="Sallet E."/>
            <person name="Schiex T."/>
            <person name="Thomas J."/>
            <person name="Vandecasteele C."/>
            <person name="Vares D."/>
            <person name="Vear F."/>
            <person name="Vautrin S."/>
            <person name="Crespi M."/>
            <person name="Mangin B."/>
            <person name="Burke J.M."/>
            <person name="Salse J."/>
            <person name="Munos S."/>
            <person name="Vincourt P."/>
            <person name="Rieseberg L.H."/>
            <person name="Langlade N.B."/>
        </authorList>
    </citation>
    <scope>NUCLEOTIDE SEQUENCE</scope>
    <source>
        <tissue evidence="1">Leaves</tissue>
    </source>
</reference>
<protein>
    <submittedName>
        <fullName evidence="1">Uncharacterized protein</fullName>
    </submittedName>
</protein>
<evidence type="ECO:0000313" key="2">
    <source>
        <dbReference type="Proteomes" id="UP000215914"/>
    </source>
</evidence>
<comment type="caution">
    <text evidence="1">The sequence shown here is derived from an EMBL/GenBank/DDBJ whole genome shotgun (WGS) entry which is preliminary data.</text>
</comment>
<organism evidence="1 2">
    <name type="scientific">Helianthus annuus</name>
    <name type="common">Common sunflower</name>
    <dbReference type="NCBI Taxonomy" id="4232"/>
    <lineage>
        <taxon>Eukaryota</taxon>
        <taxon>Viridiplantae</taxon>
        <taxon>Streptophyta</taxon>
        <taxon>Embryophyta</taxon>
        <taxon>Tracheophyta</taxon>
        <taxon>Spermatophyta</taxon>
        <taxon>Magnoliopsida</taxon>
        <taxon>eudicotyledons</taxon>
        <taxon>Gunneridae</taxon>
        <taxon>Pentapetalae</taxon>
        <taxon>asterids</taxon>
        <taxon>campanulids</taxon>
        <taxon>Asterales</taxon>
        <taxon>Asteraceae</taxon>
        <taxon>Asteroideae</taxon>
        <taxon>Heliantheae alliance</taxon>
        <taxon>Heliantheae</taxon>
        <taxon>Helianthus</taxon>
    </lineage>
</organism>
<evidence type="ECO:0000313" key="1">
    <source>
        <dbReference type="EMBL" id="KAF5776081.1"/>
    </source>
</evidence>
<dbReference type="AlphaFoldDB" id="A0A9K3HE91"/>